<dbReference type="Proteomes" id="UP001515480">
    <property type="component" value="Unassembled WGS sequence"/>
</dbReference>
<dbReference type="AlphaFoldDB" id="A0AB34IIV3"/>
<name>A0AB34IIV3_PRYPA</name>
<dbReference type="InterPro" id="IPR016181">
    <property type="entry name" value="Acyl_CoA_acyltransferase"/>
</dbReference>
<accession>A0AB34IIV3</accession>
<sequence>MAALAVLRLAACGVTAPAMVDGFRIQPLPPAKAHFLLHTWSKTAYDARANGFRPQMEATGEMATKLKALAEELPRLAAQANVLGLCERGSMRFDALAEPHASAGERLAKTRLVAALSAGKGSALAFVSEWEERVSIDACVVNPAFLVAGEGAERTLIRHVAREAAAAGVRCVRLLPAFQVEGVGFYEACGFFPVEGGEGELEYRAE</sequence>
<dbReference type="EMBL" id="JBGBPQ010000026">
    <property type="protein sequence ID" value="KAL1499152.1"/>
    <property type="molecule type" value="Genomic_DNA"/>
</dbReference>
<proteinExistence type="predicted"/>
<dbReference type="SUPFAM" id="SSF55729">
    <property type="entry name" value="Acyl-CoA N-acyltransferases (Nat)"/>
    <property type="match status" value="1"/>
</dbReference>
<comment type="caution">
    <text evidence="2">The sequence shown here is derived from an EMBL/GenBank/DDBJ whole genome shotgun (WGS) entry which is preliminary data.</text>
</comment>
<feature type="signal peptide" evidence="1">
    <location>
        <begin position="1"/>
        <end position="22"/>
    </location>
</feature>
<dbReference type="Gene3D" id="3.40.630.30">
    <property type="match status" value="1"/>
</dbReference>
<protein>
    <recommendedName>
        <fullName evidence="4">N-acetyltransferase domain-containing protein</fullName>
    </recommendedName>
</protein>
<reference evidence="2 3" key="1">
    <citation type="journal article" date="2024" name="Science">
        <title>Giant polyketide synthase enzymes in the biosynthesis of giant marine polyether toxins.</title>
        <authorList>
            <person name="Fallon T.R."/>
            <person name="Shende V.V."/>
            <person name="Wierzbicki I.H."/>
            <person name="Pendleton A.L."/>
            <person name="Watervoot N.F."/>
            <person name="Auber R.P."/>
            <person name="Gonzalez D.J."/>
            <person name="Wisecaver J.H."/>
            <person name="Moore B.S."/>
        </authorList>
    </citation>
    <scope>NUCLEOTIDE SEQUENCE [LARGE SCALE GENOMIC DNA]</scope>
    <source>
        <strain evidence="2 3">12B1</strain>
    </source>
</reference>
<evidence type="ECO:0000313" key="2">
    <source>
        <dbReference type="EMBL" id="KAL1499152.1"/>
    </source>
</evidence>
<keyword evidence="1" id="KW-0732">Signal</keyword>
<feature type="chain" id="PRO_5044245701" description="N-acetyltransferase domain-containing protein" evidence="1">
    <location>
        <begin position="23"/>
        <end position="206"/>
    </location>
</feature>
<gene>
    <name evidence="2" type="ORF">AB1Y20_013663</name>
</gene>
<evidence type="ECO:0000256" key="1">
    <source>
        <dbReference type="SAM" id="SignalP"/>
    </source>
</evidence>
<organism evidence="2 3">
    <name type="scientific">Prymnesium parvum</name>
    <name type="common">Toxic golden alga</name>
    <dbReference type="NCBI Taxonomy" id="97485"/>
    <lineage>
        <taxon>Eukaryota</taxon>
        <taxon>Haptista</taxon>
        <taxon>Haptophyta</taxon>
        <taxon>Prymnesiophyceae</taxon>
        <taxon>Prymnesiales</taxon>
        <taxon>Prymnesiaceae</taxon>
        <taxon>Prymnesium</taxon>
    </lineage>
</organism>
<evidence type="ECO:0008006" key="4">
    <source>
        <dbReference type="Google" id="ProtNLM"/>
    </source>
</evidence>
<evidence type="ECO:0000313" key="3">
    <source>
        <dbReference type="Proteomes" id="UP001515480"/>
    </source>
</evidence>
<keyword evidence="3" id="KW-1185">Reference proteome</keyword>